<dbReference type="HOGENOM" id="CLU_187661_0_0_10"/>
<dbReference type="AlphaFoldDB" id="A0A0E3UXZ9"/>
<organism evidence="1 2">
    <name type="scientific">Pontibacter korlensis</name>
    <dbReference type="NCBI Taxonomy" id="400092"/>
    <lineage>
        <taxon>Bacteria</taxon>
        <taxon>Pseudomonadati</taxon>
        <taxon>Bacteroidota</taxon>
        <taxon>Cytophagia</taxon>
        <taxon>Cytophagales</taxon>
        <taxon>Hymenobacteraceae</taxon>
        <taxon>Pontibacter</taxon>
    </lineage>
</organism>
<dbReference type="PATRIC" id="fig|400092.3.peg.3073"/>
<dbReference type="Proteomes" id="UP000033109">
    <property type="component" value="Chromosome"/>
</dbReference>
<dbReference type="EMBL" id="CP009621">
    <property type="protein sequence ID" value="AKD04021.1"/>
    <property type="molecule type" value="Genomic_DNA"/>
</dbReference>
<protein>
    <recommendedName>
        <fullName evidence="3">Rho-binding antiterminator</fullName>
    </recommendedName>
</protein>
<evidence type="ECO:0000313" key="2">
    <source>
        <dbReference type="Proteomes" id="UP000033109"/>
    </source>
</evidence>
<dbReference type="InterPro" id="IPR023534">
    <property type="entry name" value="Rof/RNase_P-like"/>
</dbReference>
<keyword evidence="2" id="KW-1185">Reference proteome</keyword>
<gene>
    <name evidence="1" type="ORF">PKOR_14110</name>
</gene>
<name>A0A0E3UXZ9_9BACT</name>
<evidence type="ECO:0000313" key="1">
    <source>
        <dbReference type="EMBL" id="AKD04021.1"/>
    </source>
</evidence>
<dbReference type="OrthoDB" id="5344363at2"/>
<dbReference type="RefSeq" id="WP_046311560.1">
    <property type="nucleotide sequence ID" value="NZ_CBCSCY010000017.1"/>
</dbReference>
<reference evidence="1 2" key="1">
    <citation type="journal article" date="2015" name="Sci. Rep.">
        <title>Unraveling adaptation of Pontibacter korlensis to radiation and infertility in desert through complete genome and comparative transcriptomic analysis.</title>
        <authorList>
            <person name="Dai J."/>
            <person name="Dai W."/>
            <person name="Qiu C."/>
            <person name="Yang Z."/>
            <person name="Zhang Y."/>
            <person name="Zhou M."/>
            <person name="Zhang L."/>
            <person name="Fang C."/>
            <person name="Gao Q."/>
            <person name="Yang Q."/>
            <person name="Li X."/>
            <person name="Wang Z."/>
            <person name="Wang Z."/>
            <person name="Jia Z."/>
            <person name="Chen X."/>
        </authorList>
    </citation>
    <scope>NUCLEOTIDE SEQUENCE [LARGE SCALE GENOMIC DNA]</scope>
    <source>
        <strain evidence="1 2">X14-1T</strain>
    </source>
</reference>
<proteinExistence type="predicted"/>
<dbReference type="InterPro" id="IPR038626">
    <property type="entry name" value="Rof-like_sf"/>
</dbReference>
<evidence type="ECO:0008006" key="3">
    <source>
        <dbReference type="Google" id="ProtNLM"/>
    </source>
</evidence>
<dbReference type="Gene3D" id="2.30.30.400">
    <property type="entry name" value="Rof-like"/>
    <property type="match status" value="1"/>
</dbReference>
<sequence length="91" mass="10623">MSKAYKPIDPAFHSELEQLVAKRVGARLQFFTDIHEFITRFGTLKELVTRGEEEYLILSTGEEIRLDRIVRIDDKPAPGYDEEYFKCDIGR</sequence>
<dbReference type="SUPFAM" id="SSF101744">
    <property type="entry name" value="Rof/RNase P subunit-like"/>
    <property type="match status" value="1"/>
</dbReference>
<accession>A0A0E3UXZ9</accession>
<dbReference type="KEGG" id="pko:PKOR_14110"/>